<dbReference type="InterPro" id="IPR015797">
    <property type="entry name" value="NUDIX_hydrolase-like_dom_sf"/>
</dbReference>
<dbReference type="PANTHER" id="PTHR11839:SF5">
    <property type="entry name" value="ADP-RIBOSE PYROPHOSPHATASE"/>
    <property type="match status" value="1"/>
</dbReference>
<dbReference type="AlphaFoldDB" id="A0A1G6N177"/>
<feature type="binding site" evidence="13">
    <location>
        <position position="118"/>
    </location>
    <ligand>
        <name>Mg(2+)</name>
        <dbReference type="ChEBI" id="CHEBI:18420"/>
        <label>1</label>
    </ligand>
</feature>
<evidence type="ECO:0000256" key="8">
    <source>
        <dbReference type="ARBA" id="ARBA00025164"/>
    </source>
</evidence>
<evidence type="ECO:0000256" key="2">
    <source>
        <dbReference type="ARBA" id="ARBA00007482"/>
    </source>
</evidence>
<evidence type="ECO:0000256" key="4">
    <source>
        <dbReference type="ARBA" id="ARBA00013297"/>
    </source>
</evidence>
<dbReference type="GO" id="GO:0047631">
    <property type="term" value="F:ADP-ribose diphosphatase activity"/>
    <property type="evidence" value="ECO:0007669"/>
    <property type="project" value="UniProtKB-EC"/>
</dbReference>
<comment type="similarity">
    <text evidence="2">Belongs to the Nudix hydrolase family. NudF subfamily.</text>
</comment>
<dbReference type="EMBL" id="FMYK01000008">
    <property type="protein sequence ID" value="SDC61573.1"/>
    <property type="molecule type" value="Genomic_DNA"/>
</dbReference>
<dbReference type="Proteomes" id="UP000242317">
    <property type="component" value="Unassembled WGS sequence"/>
</dbReference>
<dbReference type="NCBIfam" id="TIGR00052">
    <property type="entry name" value="nudix-type nucleoside diphosphatase, YffH/AdpP family"/>
    <property type="match status" value="1"/>
</dbReference>
<accession>A0A1G6N177</accession>
<comment type="catalytic activity">
    <reaction evidence="12">
        <text>ADP-D-ribose + H2O = D-ribose 5-phosphate + AMP + 2 H(+)</text>
        <dbReference type="Rhea" id="RHEA:10412"/>
        <dbReference type="ChEBI" id="CHEBI:15377"/>
        <dbReference type="ChEBI" id="CHEBI:15378"/>
        <dbReference type="ChEBI" id="CHEBI:57967"/>
        <dbReference type="ChEBI" id="CHEBI:78346"/>
        <dbReference type="ChEBI" id="CHEBI:456215"/>
        <dbReference type="EC" id="3.6.1.13"/>
    </reaction>
</comment>
<proteinExistence type="inferred from homology"/>
<evidence type="ECO:0000256" key="12">
    <source>
        <dbReference type="ARBA" id="ARBA00049546"/>
    </source>
</evidence>
<keyword evidence="7 13" id="KW-0460">Magnesium</keyword>
<dbReference type="PROSITE" id="PS00893">
    <property type="entry name" value="NUDIX_BOX"/>
    <property type="match status" value="1"/>
</dbReference>
<feature type="domain" description="Nudix hydrolase" evidence="14">
    <location>
        <begin position="61"/>
        <end position="204"/>
    </location>
</feature>
<dbReference type="Pfam" id="PF00293">
    <property type="entry name" value="NUDIX"/>
    <property type="match status" value="1"/>
</dbReference>
<evidence type="ECO:0000256" key="7">
    <source>
        <dbReference type="ARBA" id="ARBA00022842"/>
    </source>
</evidence>
<dbReference type="GO" id="GO:0046872">
    <property type="term" value="F:metal ion binding"/>
    <property type="evidence" value="ECO:0007669"/>
    <property type="project" value="UniProtKB-KW"/>
</dbReference>
<evidence type="ECO:0000256" key="1">
    <source>
        <dbReference type="ARBA" id="ARBA00001946"/>
    </source>
</evidence>
<dbReference type="PROSITE" id="PS51462">
    <property type="entry name" value="NUDIX"/>
    <property type="match status" value="1"/>
</dbReference>
<protein>
    <recommendedName>
        <fullName evidence="4">ADP-ribose pyrophosphatase</fullName>
        <ecNumber evidence="3">3.6.1.13</ecNumber>
    </recommendedName>
    <alternativeName>
        <fullName evidence="9">ADP-ribose diphosphatase</fullName>
    </alternativeName>
    <alternativeName>
        <fullName evidence="11">ADP-ribose phosphohydrolase</fullName>
    </alternativeName>
    <alternativeName>
        <fullName evidence="10">Adenosine diphosphoribose pyrophosphatase</fullName>
    </alternativeName>
</protein>
<feature type="binding site" evidence="13">
    <location>
        <position position="102"/>
    </location>
    <ligand>
        <name>Mg(2+)</name>
        <dbReference type="ChEBI" id="CHEBI:18420"/>
        <label>1</label>
    </ligand>
</feature>
<reference evidence="16" key="1">
    <citation type="submission" date="2016-09" db="EMBL/GenBank/DDBJ databases">
        <authorList>
            <person name="Varghese N."/>
            <person name="Submissions S."/>
        </authorList>
    </citation>
    <scope>NUCLEOTIDE SEQUENCE [LARGE SCALE GENOMIC DNA]</scope>
    <source>
        <strain evidence="16">ANC 3699</strain>
    </source>
</reference>
<dbReference type="SUPFAM" id="SSF55811">
    <property type="entry name" value="Nudix"/>
    <property type="match status" value="1"/>
</dbReference>
<feature type="binding site" evidence="13">
    <location>
        <position position="170"/>
    </location>
    <ligand>
        <name>Mg(2+)</name>
        <dbReference type="ChEBI" id="CHEBI:18420"/>
        <label>1</label>
    </ligand>
</feature>
<evidence type="ECO:0000256" key="9">
    <source>
        <dbReference type="ARBA" id="ARBA00030162"/>
    </source>
</evidence>
<dbReference type="InterPro" id="IPR000086">
    <property type="entry name" value="NUDIX_hydrolase_dom"/>
</dbReference>
<dbReference type="PANTHER" id="PTHR11839">
    <property type="entry name" value="UDP/ADP-SUGAR PYROPHOSPHATASE"/>
    <property type="match status" value="1"/>
</dbReference>
<dbReference type="InterPro" id="IPR004385">
    <property type="entry name" value="NDP_pyrophosphatase"/>
</dbReference>
<sequence length="224" mass="25361">MSKTSFFSERFYQARFSHDDVEVLDRQQRYRGFVSVESLTLRHRLFASQDFGTVIQREIVRRREAAGVIVHDPALQKFLLIEQFRAGALNAKSTPWQLEIIAGLIDDGEDAATCLQREALEEAGCAISQLELLYRYHPSTGASDEIYNLYVATADLSQAGGVHGEVSEGEDILVHVFDYAQLDELMQSDRLSNASLIIALQWLQFYLFKQHQLHHLTAPVTEGS</sequence>
<organism evidence="15 16">
    <name type="scientific">Acinetobacter marinus</name>
    <dbReference type="NCBI Taxonomy" id="281375"/>
    <lineage>
        <taxon>Bacteria</taxon>
        <taxon>Pseudomonadati</taxon>
        <taxon>Pseudomonadota</taxon>
        <taxon>Gammaproteobacteria</taxon>
        <taxon>Moraxellales</taxon>
        <taxon>Moraxellaceae</taxon>
        <taxon>Acinetobacter</taxon>
    </lineage>
</organism>
<dbReference type="InterPro" id="IPR020084">
    <property type="entry name" value="NUDIX_hydrolase_CS"/>
</dbReference>
<evidence type="ECO:0000256" key="5">
    <source>
        <dbReference type="ARBA" id="ARBA00022723"/>
    </source>
</evidence>
<evidence type="ECO:0000313" key="15">
    <source>
        <dbReference type="EMBL" id="SDC61573.1"/>
    </source>
</evidence>
<comment type="cofactor">
    <cofactor evidence="1 13">
        <name>Mg(2+)</name>
        <dbReference type="ChEBI" id="CHEBI:18420"/>
    </cofactor>
</comment>
<evidence type="ECO:0000259" key="14">
    <source>
        <dbReference type="PROSITE" id="PS51462"/>
    </source>
</evidence>
<keyword evidence="6" id="KW-0378">Hydrolase</keyword>
<dbReference type="Gene3D" id="3.90.79.10">
    <property type="entry name" value="Nucleoside Triphosphate Pyrophosphohydrolase"/>
    <property type="match status" value="1"/>
</dbReference>
<evidence type="ECO:0000256" key="13">
    <source>
        <dbReference type="PIRSR" id="PIRSR604385-2"/>
    </source>
</evidence>
<dbReference type="EC" id="3.6.1.13" evidence="3"/>
<dbReference type="GO" id="GO:0006753">
    <property type="term" value="P:nucleoside phosphate metabolic process"/>
    <property type="evidence" value="ECO:0007669"/>
    <property type="project" value="TreeGrafter"/>
</dbReference>
<dbReference type="RefSeq" id="WP_092620855.1">
    <property type="nucleotide sequence ID" value="NZ_FMYK01000008.1"/>
</dbReference>
<dbReference type="GO" id="GO:0019693">
    <property type="term" value="P:ribose phosphate metabolic process"/>
    <property type="evidence" value="ECO:0007669"/>
    <property type="project" value="TreeGrafter"/>
</dbReference>
<evidence type="ECO:0000256" key="11">
    <source>
        <dbReference type="ARBA" id="ARBA00033056"/>
    </source>
</evidence>
<evidence type="ECO:0000256" key="3">
    <source>
        <dbReference type="ARBA" id="ARBA00012453"/>
    </source>
</evidence>
<dbReference type="OrthoDB" id="5292471at2"/>
<evidence type="ECO:0000313" key="16">
    <source>
        <dbReference type="Proteomes" id="UP000242317"/>
    </source>
</evidence>
<comment type="function">
    <text evidence="8">Acts on ADP-mannose and ADP-glucose as well as ADP-ribose. Prevents glycogen biosynthesis. The reaction catalyzed by this enzyme is a limiting step of the gluconeogenic process.</text>
</comment>
<evidence type="ECO:0000256" key="6">
    <source>
        <dbReference type="ARBA" id="ARBA00022801"/>
    </source>
</evidence>
<keyword evidence="16" id="KW-1185">Reference proteome</keyword>
<dbReference type="GO" id="GO:0019144">
    <property type="term" value="F:ADP-sugar diphosphatase activity"/>
    <property type="evidence" value="ECO:0007669"/>
    <property type="project" value="TreeGrafter"/>
</dbReference>
<dbReference type="GO" id="GO:0005829">
    <property type="term" value="C:cytosol"/>
    <property type="evidence" value="ECO:0007669"/>
    <property type="project" value="TreeGrafter"/>
</dbReference>
<keyword evidence="5 13" id="KW-0479">Metal-binding</keyword>
<feature type="binding site" evidence="13">
    <location>
        <position position="122"/>
    </location>
    <ligand>
        <name>Mg(2+)</name>
        <dbReference type="ChEBI" id="CHEBI:18420"/>
        <label>1</label>
    </ligand>
</feature>
<evidence type="ECO:0000256" key="10">
    <source>
        <dbReference type="ARBA" id="ARBA00030308"/>
    </source>
</evidence>
<name>A0A1G6N177_9GAMM</name>
<gene>
    <name evidence="15" type="ORF">SAMN05421749_10882</name>
</gene>